<protein>
    <submittedName>
        <fullName evidence="1">Uncharacterized protein</fullName>
    </submittedName>
</protein>
<accession>A0AAU6WQC1</accession>
<evidence type="ECO:0000313" key="1">
    <source>
        <dbReference type="EMBL" id="XAO75197.1"/>
    </source>
</evidence>
<dbReference type="EMBL" id="CP154834">
    <property type="protein sequence ID" value="XAO75197.1"/>
    <property type="molecule type" value="Genomic_DNA"/>
</dbReference>
<evidence type="ECO:0000313" key="2">
    <source>
        <dbReference type="Proteomes" id="UP001463665"/>
    </source>
</evidence>
<sequence length="290" mass="34519">MYSIQEIYLVLSKLPHDFGQLDSGLNGRSAVSLFLFEYSDVYTDIIAYNKGIELLEYELNSIEEVKNVSLYNGLTGIAWTINYLSSKNLIEINHDDFLPALLEDQLKNYFFTHNQLISLEHFTFNENIFFYFINRLITTNNDSLRKKYIVFINQGLILFIHYFYQINDLKIKFEMKVLTNFIKTLNLLSDQLKSPLLHLLLTNVLELAVNIENIKHIKEHSHFIKASVFLNNQKFQNKLKKYKFQNKTYRNNFDNTFQMGIWQEGLSYQGLKKIMYKKKLQDKFLEYFIK</sequence>
<organism evidence="1 2">
    <name type="scientific">Chryseobacterium endophyticum</name>
    <dbReference type="NCBI Taxonomy" id="1854762"/>
    <lineage>
        <taxon>Bacteria</taxon>
        <taxon>Pseudomonadati</taxon>
        <taxon>Bacteroidota</taxon>
        <taxon>Flavobacteriia</taxon>
        <taxon>Flavobacteriales</taxon>
        <taxon>Weeksellaceae</taxon>
        <taxon>Chryseobacterium group</taxon>
        <taxon>Chryseobacterium</taxon>
    </lineage>
</organism>
<name>A0AAU6WQC1_9FLAO</name>
<dbReference type="Proteomes" id="UP001463665">
    <property type="component" value="Chromosome"/>
</dbReference>
<reference evidence="1 2" key="1">
    <citation type="submission" date="2024-04" db="EMBL/GenBank/DDBJ databases">
        <title>Genome sequencing and assembly of rice foliar adapted Chryseobacterium endophyticum OsEnb-ALM-A6.</title>
        <authorList>
            <person name="Kumar S."/>
            <person name="Javed M."/>
            <person name="Chouhan V."/>
            <person name="Charishma K."/>
            <person name="Patel A."/>
            <person name="Kumar M."/>
            <person name="Sahu K.P."/>
            <person name="Kumar A."/>
        </authorList>
    </citation>
    <scope>NUCLEOTIDE SEQUENCE [LARGE SCALE GENOMIC DNA]</scope>
    <source>
        <strain evidence="1 2">OsEnb-ALM-A6</strain>
    </source>
</reference>
<dbReference type="RefSeq" id="WP_294331260.1">
    <property type="nucleotide sequence ID" value="NZ_CP154834.1"/>
</dbReference>
<proteinExistence type="predicted"/>
<gene>
    <name evidence="1" type="ORF">AAFP95_04285</name>
</gene>
<dbReference type="Gene3D" id="1.50.10.20">
    <property type="match status" value="1"/>
</dbReference>
<keyword evidence="2" id="KW-1185">Reference proteome</keyword>
<dbReference type="SUPFAM" id="SSF158745">
    <property type="entry name" value="LanC-like"/>
    <property type="match status" value="1"/>
</dbReference>
<dbReference type="AlphaFoldDB" id="A0AAU6WQC1"/>